<name>A0A0C9TM06_SPHS4</name>
<keyword evidence="3" id="KW-1185">Reference proteome</keyword>
<gene>
    <name evidence="2" type="ORF">M422DRAFT_267530</name>
</gene>
<sequence length="363" mass="39689">MHSLGYLRKALMLMRRPFGFVIGMAAFVLIVVHTSHTALYFTLSMLPASVLSFASILPSPCNFPFLGSSAFCSPPNTSRSPINDELTCLQTTTFEQLQEHAGGTTSLAIMLRKMSAIGIPAMIRSIDESNVISKEPIKASLTRVIEPGLYASQCVQSFYGSVQIGLNTVIGVNQAVAQRIENAESQCWFPTSKANDAVAELVGDVIDTFGQQVDNMNMAAAACSADIQALFASLKAVANLLIDEKAFEKVERQHLLSEFWTMLGGNRGRLAVYNEDIRILDAILKVEGYYMEGVVEVGFILDATSKDVVRLKLAFDEAVLSGKSFAFAGSAQGLVESVKHLLEFHAHFSRTQRQSYAPYRLSH</sequence>
<dbReference type="Proteomes" id="UP000054279">
    <property type="component" value="Unassembled WGS sequence"/>
</dbReference>
<proteinExistence type="predicted"/>
<evidence type="ECO:0000256" key="1">
    <source>
        <dbReference type="SAM" id="Phobius"/>
    </source>
</evidence>
<evidence type="ECO:0000313" key="2">
    <source>
        <dbReference type="EMBL" id="KIJ30918.1"/>
    </source>
</evidence>
<dbReference type="EMBL" id="KN837252">
    <property type="protein sequence ID" value="KIJ30918.1"/>
    <property type="molecule type" value="Genomic_DNA"/>
</dbReference>
<dbReference type="AlphaFoldDB" id="A0A0C9TM06"/>
<dbReference type="HOGENOM" id="CLU_763269_0_0_1"/>
<keyword evidence="1" id="KW-0472">Membrane</keyword>
<reference evidence="2 3" key="1">
    <citation type="submission" date="2014-06" db="EMBL/GenBank/DDBJ databases">
        <title>Evolutionary Origins and Diversification of the Mycorrhizal Mutualists.</title>
        <authorList>
            <consortium name="DOE Joint Genome Institute"/>
            <consortium name="Mycorrhizal Genomics Consortium"/>
            <person name="Kohler A."/>
            <person name="Kuo A."/>
            <person name="Nagy L.G."/>
            <person name="Floudas D."/>
            <person name="Copeland A."/>
            <person name="Barry K.W."/>
            <person name="Cichocki N."/>
            <person name="Veneault-Fourrey C."/>
            <person name="LaButti K."/>
            <person name="Lindquist E.A."/>
            <person name="Lipzen A."/>
            <person name="Lundell T."/>
            <person name="Morin E."/>
            <person name="Murat C."/>
            <person name="Riley R."/>
            <person name="Ohm R."/>
            <person name="Sun H."/>
            <person name="Tunlid A."/>
            <person name="Henrissat B."/>
            <person name="Grigoriev I.V."/>
            <person name="Hibbett D.S."/>
            <person name="Martin F."/>
        </authorList>
    </citation>
    <scope>NUCLEOTIDE SEQUENCE [LARGE SCALE GENOMIC DNA]</scope>
    <source>
        <strain evidence="2 3">SS14</strain>
    </source>
</reference>
<dbReference type="OrthoDB" id="4179406at2759"/>
<protein>
    <submittedName>
        <fullName evidence="2">Uncharacterized protein</fullName>
    </submittedName>
</protein>
<keyword evidence="1" id="KW-0812">Transmembrane</keyword>
<keyword evidence="1" id="KW-1133">Transmembrane helix</keyword>
<organism evidence="2 3">
    <name type="scientific">Sphaerobolus stellatus (strain SS14)</name>
    <dbReference type="NCBI Taxonomy" id="990650"/>
    <lineage>
        <taxon>Eukaryota</taxon>
        <taxon>Fungi</taxon>
        <taxon>Dikarya</taxon>
        <taxon>Basidiomycota</taxon>
        <taxon>Agaricomycotina</taxon>
        <taxon>Agaricomycetes</taxon>
        <taxon>Phallomycetidae</taxon>
        <taxon>Geastrales</taxon>
        <taxon>Sphaerobolaceae</taxon>
        <taxon>Sphaerobolus</taxon>
    </lineage>
</organism>
<feature type="transmembrane region" description="Helical" evidence="1">
    <location>
        <begin position="12"/>
        <end position="32"/>
    </location>
</feature>
<accession>A0A0C9TM06</accession>
<evidence type="ECO:0000313" key="3">
    <source>
        <dbReference type="Proteomes" id="UP000054279"/>
    </source>
</evidence>